<sequence>MRERSKDLRVRRTINSIRRAFFELVLEKNYNEISITELTERAGINRKTFYLHFSSLDDFVAEIEEEIVSDILDHIGKNAEEFDLPGCITNFYLYLESCNEVQQKLLCDDHYSFFYESVTEGVLRSAPFAKFFERTDYPSIVRSYTIAITYIYRDWLKNGKQIPFDTLTTQTSKIIENGYAGISKGKIPAK</sequence>
<dbReference type="InterPro" id="IPR001647">
    <property type="entry name" value="HTH_TetR"/>
</dbReference>
<dbReference type="OrthoDB" id="9810250at2"/>
<keyword evidence="1 2" id="KW-0238">DNA-binding</keyword>
<evidence type="ECO:0000259" key="3">
    <source>
        <dbReference type="PROSITE" id="PS50977"/>
    </source>
</evidence>
<evidence type="ECO:0000313" key="5">
    <source>
        <dbReference type="Proteomes" id="UP000327030"/>
    </source>
</evidence>
<organism evidence="4 5">
    <name type="scientific">Pseudobutyrivibrio xylanivorans</name>
    <dbReference type="NCBI Taxonomy" id="185007"/>
    <lineage>
        <taxon>Bacteria</taxon>
        <taxon>Bacillati</taxon>
        <taxon>Bacillota</taxon>
        <taxon>Clostridia</taxon>
        <taxon>Lachnospirales</taxon>
        <taxon>Lachnospiraceae</taxon>
        <taxon>Pseudobutyrivibrio</taxon>
    </lineage>
</organism>
<dbReference type="EMBL" id="CP043028">
    <property type="protein sequence ID" value="QFJ55059.1"/>
    <property type="molecule type" value="Genomic_DNA"/>
</dbReference>
<feature type="domain" description="HTH tetR-type" evidence="3">
    <location>
        <begin position="11"/>
        <end position="71"/>
    </location>
</feature>
<name>A0A5P6VTH7_PSEXY</name>
<reference evidence="5" key="1">
    <citation type="submission" date="2019-08" db="EMBL/GenBank/DDBJ databases">
        <title>Complete Genome Sequence of the Polysaccharide-Degrading Rumen Bacterium Pseudobutyrivibrio xylanivorans MA3014.</title>
        <authorList>
            <person name="Palevich N."/>
            <person name="Maclean P.H."/>
            <person name="Kelly W.J."/>
            <person name="Leahy S.C."/>
            <person name="Rakonjac J."/>
            <person name="Attwood G.T."/>
        </authorList>
    </citation>
    <scope>NUCLEOTIDE SEQUENCE [LARGE SCALE GENOMIC DNA]</scope>
    <source>
        <strain evidence="5">MA3014</strain>
    </source>
</reference>
<dbReference type="KEGG" id="pxv:FXF36_09365"/>
<dbReference type="RefSeq" id="WP_151623508.1">
    <property type="nucleotide sequence ID" value="NZ_CP043028.1"/>
</dbReference>
<dbReference type="PROSITE" id="PS50977">
    <property type="entry name" value="HTH_TETR_2"/>
    <property type="match status" value="1"/>
</dbReference>
<proteinExistence type="predicted"/>
<accession>A0A5P6VTH7</accession>
<dbReference type="InterPro" id="IPR009057">
    <property type="entry name" value="Homeodomain-like_sf"/>
</dbReference>
<dbReference type="Gene3D" id="1.10.357.10">
    <property type="entry name" value="Tetracycline Repressor, domain 2"/>
    <property type="match status" value="1"/>
</dbReference>
<dbReference type="InterPro" id="IPR050624">
    <property type="entry name" value="HTH-type_Tx_Regulator"/>
</dbReference>
<dbReference type="Pfam" id="PF00440">
    <property type="entry name" value="TetR_N"/>
    <property type="match status" value="1"/>
</dbReference>
<dbReference type="AlphaFoldDB" id="A0A5P6VTH7"/>
<dbReference type="SUPFAM" id="SSF46689">
    <property type="entry name" value="Homeodomain-like"/>
    <property type="match status" value="1"/>
</dbReference>
<gene>
    <name evidence="4" type="ORF">FXF36_09365</name>
</gene>
<evidence type="ECO:0000256" key="1">
    <source>
        <dbReference type="ARBA" id="ARBA00023125"/>
    </source>
</evidence>
<feature type="DNA-binding region" description="H-T-H motif" evidence="2">
    <location>
        <begin position="34"/>
        <end position="53"/>
    </location>
</feature>
<dbReference type="PANTHER" id="PTHR43479">
    <property type="entry name" value="ACREF/ENVCD OPERON REPRESSOR-RELATED"/>
    <property type="match status" value="1"/>
</dbReference>
<dbReference type="GO" id="GO:0003677">
    <property type="term" value="F:DNA binding"/>
    <property type="evidence" value="ECO:0007669"/>
    <property type="project" value="UniProtKB-UniRule"/>
</dbReference>
<protein>
    <submittedName>
        <fullName evidence="4">TetR/AcrR family transcriptional regulator</fullName>
    </submittedName>
</protein>
<dbReference type="PANTHER" id="PTHR43479:SF11">
    <property type="entry name" value="ACREF_ENVCD OPERON REPRESSOR-RELATED"/>
    <property type="match status" value="1"/>
</dbReference>
<evidence type="ECO:0000256" key="2">
    <source>
        <dbReference type="PROSITE-ProRule" id="PRU00335"/>
    </source>
</evidence>
<evidence type="ECO:0000313" key="4">
    <source>
        <dbReference type="EMBL" id="QFJ55059.1"/>
    </source>
</evidence>
<dbReference type="Proteomes" id="UP000327030">
    <property type="component" value="Chromosome 1"/>
</dbReference>